<gene>
    <name evidence="13" type="ORF">SAMN00120144_2248</name>
</gene>
<keyword evidence="7" id="KW-0573">Peptidoglycan synthesis</keyword>
<dbReference type="GO" id="GO:0009274">
    <property type="term" value="C:peptidoglycan-based cell wall"/>
    <property type="evidence" value="ECO:0007669"/>
    <property type="project" value="InterPro"/>
</dbReference>
<evidence type="ECO:0000256" key="2">
    <source>
        <dbReference type="ARBA" id="ARBA00022519"/>
    </source>
</evidence>
<dbReference type="InterPro" id="IPR001264">
    <property type="entry name" value="Glyco_trans_51"/>
</dbReference>
<evidence type="ECO:0000256" key="8">
    <source>
        <dbReference type="ARBA" id="ARBA00022989"/>
    </source>
</evidence>
<sequence>MTPATKKKIAIGSGILVLLLAGAVGVFFLKRQQLLDYALAQVKLRVERKYPAQLTLGPARFTDFNTVRIDGVSFVPTGHDTLLRARSINASLSARSLFAGRPVFSNLQIDNARLTARKTAATDNFSFLYKTKNRPATVVRDTTQGTNYGLLLNQFIEAGFDNIPAEADFKNFLVSYRSPGHEATIAMPSLTIEDGNIAGQLTATFDSVENRVGIRGHVEPRDYAVQAKVYGLNKRPVVFPYLQQRYKARVQFDTLRFSLTDKDLDDDELTLRGTAAASNFAVYQAKLSDRDIVVRSGGMDFVATLGQGAFSLAKGTKVTLNKMVFYPAISVRKLPVQQRRIGKKLNGLTSRKDLLAGLQFNADIKSMETTANDFFASLPEGMFETLEGTQGEGTLTYSLQAALDMNKLDSLKFNSTLRSKNFRITRWGNEDMSKLNQAFAYTAYNDRGDSIRTFKVGAPNRDFTPFSRISNHLKNAILTAEDPRFFTHKGFMERAFVKSAIQNIKEKRFARGGSTISMQLVKNVFLTRKKTLARKAEETLIVWIIENTRLASKERMFEVYLNIIEWGPKVYGVMDAARFYFAKSPDELNLSESLYLASIVPKPKFYRYSFDSYGNLRGSARYFYRLIAGIMAQRGMISQNAYNDLSLGVALNGPARKYIVTAVDTVRAFAPADSAQFEPLNLIDLLGGNPTPDEGVNTNVPNQEGNNTPTPTPQKP</sequence>
<evidence type="ECO:0000256" key="10">
    <source>
        <dbReference type="ARBA" id="ARBA00023316"/>
    </source>
</evidence>
<dbReference type="PANTHER" id="PTHR30400">
    <property type="entry name" value="MONOFUNCTIONAL BIOSYNTHETIC PEPTIDOGLYCAN TRANSGLYCOSYLASE"/>
    <property type="match status" value="1"/>
</dbReference>
<keyword evidence="10" id="KW-0961">Cell wall biogenesis/degradation</keyword>
<dbReference type="RefSeq" id="WP_084446637.1">
    <property type="nucleotide sequence ID" value="NZ_FWWW01000077.1"/>
</dbReference>
<dbReference type="GO" id="GO:0016020">
    <property type="term" value="C:membrane"/>
    <property type="evidence" value="ECO:0007669"/>
    <property type="project" value="InterPro"/>
</dbReference>
<keyword evidence="6" id="KW-0133">Cell shape</keyword>
<keyword evidence="14" id="KW-1185">Reference proteome</keyword>
<evidence type="ECO:0000256" key="9">
    <source>
        <dbReference type="ARBA" id="ARBA00023136"/>
    </source>
</evidence>
<evidence type="ECO:0000313" key="14">
    <source>
        <dbReference type="Proteomes" id="UP000192266"/>
    </source>
</evidence>
<accession>A0A1W1VWW9</accession>
<protein>
    <submittedName>
        <fullName evidence="13">Glycosyl transferase family 51</fullName>
    </submittedName>
</protein>
<keyword evidence="8" id="KW-1133">Transmembrane helix</keyword>
<evidence type="ECO:0000256" key="5">
    <source>
        <dbReference type="ARBA" id="ARBA00022692"/>
    </source>
</evidence>
<evidence type="ECO:0000259" key="12">
    <source>
        <dbReference type="Pfam" id="PF00912"/>
    </source>
</evidence>
<feature type="compositionally biased region" description="Polar residues" evidence="11">
    <location>
        <begin position="696"/>
        <end position="709"/>
    </location>
</feature>
<keyword evidence="4 13" id="KW-0808">Transferase</keyword>
<feature type="domain" description="Glycosyl transferase family 51" evidence="12">
    <location>
        <begin position="450"/>
        <end position="608"/>
    </location>
</feature>
<dbReference type="SUPFAM" id="SSF53955">
    <property type="entry name" value="Lysozyme-like"/>
    <property type="match status" value="1"/>
</dbReference>
<dbReference type="Proteomes" id="UP000192266">
    <property type="component" value="Unassembled WGS sequence"/>
</dbReference>
<keyword evidence="1" id="KW-1003">Cell membrane</keyword>
<keyword evidence="9" id="KW-0472">Membrane</keyword>
<feature type="region of interest" description="Disordered" evidence="11">
    <location>
        <begin position="688"/>
        <end position="716"/>
    </location>
</feature>
<dbReference type="Gene3D" id="1.10.3810.10">
    <property type="entry name" value="Biosynthetic peptidoglycan transglycosylase-like"/>
    <property type="match status" value="1"/>
</dbReference>
<evidence type="ECO:0000256" key="6">
    <source>
        <dbReference type="ARBA" id="ARBA00022960"/>
    </source>
</evidence>
<organism evidence="13 14">
    <name type="scientific">Hymenobacter roseosalivarius DSM 11622</name>
    <dbReference type="NCBI Taxonomy" id="645990"/>
    <lineage>
        <taxon>Bacteria</taxon>
        <taxon>Pseudomonadati</taxon>
        <taxon>Bacteroidota</taxon>
        <taxon>Cytophagia</taxon>
        <taxon>Cytophagales</taxon>
        <taxon>Hymenobacteraceae</taxon>
        <taxon>Hymenobacter</taxon>
    </lineage>
</organism>
<dbReference type="InterPro" id="IPR023346">
    <property type="entry name" value="Lysozyme-like_dom_sf"/>
</dbReference>
<name>A0A1W1VWW9_9BACT</name>
<dbReference type="STRING" id="645990.SAMN00120144_2248"/>
<proteinExistence type="predicted"/>
<evidence type="ECO:0000256" key="4">
    <source>
        <dbReference type="ARBA" id="ARBA00022679"/>
    </source>
</evidence>
<reference evidence="13 14" key="1">
    <citation type="submission" date="2017-04" db="EMBL/GenBank/DDBJ databases">
        <authorList>
            <person name="Afonso C.L."/>
            <person name="Miller P.J."/>
            <person name="Scott M.A."/>
            <person name="Spackman E."/>
            <person name="Goraichik I."/>
            <person name="Dimitrov K.M."/>
            <person name="Suarez D.L."/>
            <person name="Swayne D.E."/>
        </authorList>
    </citation>
    <scope>NUCLEOTIDE SEQUENCE [LARGE SCALE GENOMIC DNA]</scope>
    <source>
        <strain evidence="13 14">DSM 11622</strain>
    </source>
</reference>
<dbReference type="GO" id="GO:0008360">
    <property type="term" value="P:regulation of cell shape"/>
    <property type="evidence" value="ECO:0007669"/>
    <property type="project" value="UniProtKB-KW"/>
</dbReference>
<dbReference type="InterPro" id="IPR036950">
    <property type="entry name" value="PBP_transglycosylase"/>
</dbReference>
<evidence type="ECO:0000256" key="3">
    <source>
        <dbReference type="ARBA" id="ARBA00022676"/>
    </source>
</evidence>
<evidence type="ECO:0000256" key="1">
    <source>
        <dbReference type="ARBA" id="ARBA00022475"/>
    </source>
</evidence>
<keyword evidence="5" id="KW-0812">Transmembrane</keyword>
<keyword evidence="2" id="KW-0997">Cell inner membrane</keyword>
<evidence type="ECO:0000256" key="7">
    <source>
        <dbReference type="ARBA" id="ARBA00022984"/>
    </source>
</evidence>
<keyword evidence="3" id="KW-0328">Glycosyltransferase</keyword>
<dbReference type="GO" id="GO:0009252">
    <property type="term" value="P:peptidoglycan biosynthetic process"/>
    <property type="evidence" value="ECO:0007669"/>
    <property type="project" value="UniProtKB-KW"/>
</dbReference>
<dbReference type="Pfam" id="PF00912">
    <property type="entry name" value="Transgly"/>
    <property type="match status" value="1"/>
</dbReference>
<evidence type="ECO:0000256" key="11">
    <source>
        <dbReference type="SAM" id="MobiDB-lite"/>
    </source>
</evidence>
<evidence type="ECO:0000313" key="13">
    <source>
        <dbReference type="EMBL" id="SMB97862.1"/>
    </source>
</evidence>
<dbReference type="EMBL" id="FWWW01000077">
    <property type="protein sequence ID" value="SMB97862.1"/>
    <property type="molecule type" value="Genomic_DNA"/>
</dbReference>
<dbReference type="AlphaFoldDB" id="A0A1W1VWW9"/>
<dbReference type="OrthoDB" id="9766909at2"/>
<dbReference type="PANTHER" id="PTHR30400:SF0">
    <property type="entry name" value="BIOSYNTHETIC PEPTIDOGLYCAN TRANSGLYCOSYLASE"/>
    <property type="match status" value="1"/>
</dbReference>
<dbReference type="GO" id="GO:0071555">
    <property type="term" value="P:cell wall organization"/>
    <property type="evidence" value="ECO:0007669"/>
    <property type="project" value="UniProtKB-KW"/>
</dbReference>
<dbReference type="GO" id="GO:0016763">
    <property type="term" value="F:pentosyltransferase activity"/>
    <property type="evidence" value="ECO:0007669"/>
    <property type="project" value="InterPro"/>
</dbReference>
<dbReference type="InterPro" id="IPR011812">
    <property type="entry name" value="Pep_trsgly"/>
</dbReference>